<dbReference type="InterPro" id="IPR011658">
    <property type="entry name" value="PA14_dom"/>
</dbReference>
<dbReference type="PRINTS" id="PR01023">
    <property type="entry name" value="NAFLGMOTY"/>
</dbReference>
<feature type="compositionally biased region" description="Low complexity" evidence="5">
    <location>
        <begin position="227"/>
        <end position="245"/>
    </location>
</feature>
<dbReference type="KEGG" id="spir:CWM47_16885"/>
<dbReference type="InterPro" id="IPR006665">
    <property type="entry name" value="OmpA-like"/>
</dbReference>
<feature type="region of interest" description="Disordered" evidence="5">
    <location>
        <begin position="212"/>
        <end position="250"/>
    </location>
</feature>
<keyword evidence="3" id="KW-0998">Cell outer membrane</keyword>
<dbReference type="SUPFAM" id="SSF56988">
    <property type="entry name" value="Anthrax protective antigen"/>
    <property type="match status" value="1"/>
</dbReference>
<evidence type="ECO:0000313" key="8">
    <source>
        <dbReference type="EMBL" id="AUD03362.1"/>
    </source>
</evidence>
<evidence type="ECO:0000259" key="6">
    <source>
        <dbReference type="PROSITE" id="PS51123"/>
    </source>
</evidence>
<dbReference type="InterPro" id="IPR036737">
    <property type="entry name" value="OmpA-like_sf"/>
</dbReference>
<comment type="subcellular location">
    <subcellularLocation>
        <location evidence="1">Cell outer membrane</location>
    </subcellularLocation>
</comment>
<dbReference type="AlphaFoldDB" id="A0A2K8Z0F4"/>
<dbReference type="PROSITE" id="PS51123">
    <property type="entry name" value="OMPA_2"/>
    <property type="match status" value="1"/>
</dbReference>
<dbReference type="SMART" id="SM00758">
    <property type="entry name" value="PA14"/>
    <property type="match status" value="1"/>
</dbReference>
<dbReference type="EMBL" id="CP025096">
    <property type="protein sequence ID" value="AUD03362.1"/>
    <property type="molecule type" value="Genomic_DNA"/>
</dbReference>
<organism evidence="8 9">
    <name type="scientific">Spirosoma pollinicola</name>
    <dbReference type="NCBI Taxonomy" id="2057025"/>
    <lineage>
        <taxon>Bacteria</taxon>
        <taxon>Pseudomonadati</taxon>
        <taxon>Bacteroidota</taxon>
        <taxon>Cytophagia</taxon>
        <taxon>Cytophagales</taxon>
        <taxon>Cytophagaceae</taxon>
        <taxon>Spirosoma</taxon>
    </lineage>
</organism>
<dbReference type="Pfam" id="PF07691">
    <property type="entry name" value="PA14"/>
    <property type="match status" value="1"/>
</dbReference>
<evidence type="ECO:0000259" key="7">
    <source>
        <dbReference type="PROSITE" id="PS51820"/>
    </source>
</evidence>
<dbReference type="PRINTS" id="PR01021">
    <property type="entry name" value="OMPADOMAIN"/>
</dbReference>
<protein>
    <submittedName>
        <fullName evidence="8">Signaling protein</fullName>
    </submittedName>
</protein>
<keyword evidence="9" id="KW-1185">Reference proteome</keyword>
<dbReference type="PANTHER" id="PTHR30329:SF21">
    <property type="entry name" value="LIPOPROTEIN YIAD-RELATED"/>
    <property type="match status" value="1"/>
</dbReference>
<evidence type="ECO:0000256" key="4">
    <source>
        <dbReference type="PROSITE-ProRule" id="PRU00473"/>
    </source>
</evidence>
<dbReference type="Gene3D" id="3.30.1330.60">
    <property type="entry name" value="OmpA-like domain"/>
    <property type="match status" value="1"/>
</dbReference>
<dbReference type="CDD" id="cd07185">
    <property type="entry name" value="OmpA_C-like"/>
    <property type="match status" value="1"/>
</dbReference>
<dbReference type="GO" id="GO:0009279">
    <property type="term" value="C:cell outer membrane"/>
    <property type="evidence" value="ECO:0007669"/>
    <property type="project" value="UniProtKB-SubCell"/>
</dbReference>
<evidence type="ECO:0000313" key="9">
    <source>
        <dbReference type="Proteomes" id="UP000232883"/>
    </source>
</evidence>
<evidence type="ECO:0000256" key="3">
    <source>
        <dbReference type="ARBA" id="ARBA00023237"/>
    </source>
</evidence>
<dbReference type="InterPro" id="IPR037524">
    <property type="entry name" value="PA14/GLEYA"/>
</dbReference>
<proteinExistence type="predicted"/>
<feature type="domain" description="OmpA-like" evidence="6">
    <location>
        <begin position="252"/>
        <end position="368"/>
    </location>
</feature>
<dbReference type="SUPFAM" id="SSF103088">
    <property type="entry name" value="OmpA-like"/>
    <property type="match status" value="1"/>
</dbReference>
<gene>
    <name evidence="8" type="ORF">CWM47_16885</name>
</gene>
<name>A0A2K8Z0F4_9BACT</name>
<dbReference type="PANTHER" id="PTHR30329">
    <property type="entry name" value="STATOR ELEMENT OF FLAGELLAR MOTOR COMPLEX"/>
    <property type="match status" value="1"/>
</dbReference>
<dbReference type="Gene3D" id="3.90.182.10">
    <property type="entry name" value="Toxin - Anthrax Protective Antigen,domain 1"/>
    <property type="match status" value="1"/>
</dbReference>
<evidence type="ECO:0000256" key="2">
    <source>
        <dbReference type="ARBA" id="ARBA00023136"/>
    </source>
</evidence>
<dbReference type="InterPro" id="IPR006664">
    <property type="entry name" value="OMP_bac"/>
</dbReference>
<dbReference type="OrthoDB" id="611024at2"/>
<dbReference type="Pfam" id="PF00691">
    <property type="entry name" value="OmpA"/>
    <property type="match status" value="1"/>
</dbReference>
<sequence length="368" mass="40799">MKAIKLFLGLVFWLLAGYTFAQQGLKGEYYVGTNFERKVFTRMDPQLNFNWRGQSPAPGLPESYYSIRWTGKLLAPVSGQYRFYAKVDDGIRVWVGNKLVMNSWQLNDSENYGGNVILEAGKFYDFRVDFFNDLLEGEIFLYWQRPDDRKTTPDVLAKGGELISTQYFFQKAVPARVTVVKTPPVPIAKPPVVVAAPVKVIPAKAIPPKPVVSVTPNPTPRLSPPSTKTTAVSANTATTAAPKPTSETGPVFEPGATFVLHNVQFEQSSYTLLPESSTELDQVVAALKKNPLWHIDVAGHTDNIGDPRLNLALSENRAKVVSGYLKRRGITDDRITAIGYGGAQPIADNNTEGERSKNRRVEITIKQR</sequence>
<dbReference type="RefSeq" id="WP_100989430.1">
    <property type="nucleotide sequence ID" value="NZ_CP025096.1"/>
</dbReference>
<keyword evidence="2 4" id="KW-0472">Membrane</keyword>
<evidence type="ECO:0000256" key="1">
    <source>
        <dbReference type="ARBA" id="ARBA00004442"/>
    </source>
</evidence>
<dbReference type="PROSITE" id="PS51820">
    <property type="entry name" value="PA14"/>
    <property type="match status" value="1"/>
</dbReference>
<dbReference type="Proteomes" id="UP000232883">
    <property type="component" value="Chromosome"/>
</dbReference>
<feature type="domain" description="PA14" evidence="7">
    <location>
        <begin position="20"/>
        <end position="157"/>
    </location>
</feature>
<reference evidence="8 9" key="1">
    <citation type="submission" date="2017-11" db="EMBL/GenBank/DDBJ databases">
        <title>Taxonomic description and genome sequences of Spirosoma HA7 sp. nov., isolated from pollen microhabitat of Corylus avellana.</title>
        <authorList>
            <person name="Ambika Manirajan B."/>
            <person name="Suarez C."/>
            <person name="Ratering S."/>
            <person name="Geissler-Plaum R."/>
            <person name="Cardinale M."/>
            <person name="Sylvia S."/>
        </authorList>
    </citation>
    <scope>NUCLEOTIDE SEQUENCE [LARGE SCALE GENOMIC DNA]</scope>
    <source>
        <strain evidence="8 9">HA7</strain>
    </source>
</reference>
<dbReference type="InterPro" id="IPR050330">
    <property type="entry name" value="Bact_OuterMem_StrucFunc"/>
</dbReference>
<evidence type="ECO:0000256" key="5">
    <source>
        <dbReference type="SAM" id="MobiDB-lite"/>
    </source>
</evidence>
<accession>A0A2K8Z0F4</accession>